<dbReference type="InterPro" id="IPR018108">
    <property type="entry name" value="MCP_transmembrane"/>
</dbReference>
<dbReference type="Gene3D" id="1.50.40.10">
    <property type="entry name" value="Mitochondrial carrier domain"/>
    <property type="match status" value="2"/>
</dbReference>
<feature type="repeat" description="Solcar" evidence="8">
    <location>
        <begin position="9"/>
        <end position="97"/>
    </location>
</feature>
<evidence type="ECO:0000256" key="3">
    <source>
        <dbReference type="ARBA" id="ARBA00022448"/>
    </source>
</evidence>
<evidence type="ECO:0000256" key="2">
    <source>
        <dbReference type="ARBA" id="ARBA00006375"/>
    </source>
</evidence>
<evidence type="ECO:0000313" key="12">
    <source>
        <dbReference type="Proteomes" id="UP000008312"/>
    </source>
</evidence>
<evidence type="ECO:0000256" key="9">
    <source>
        <dbReference type="RuleBase" id="RU000488"/>
    </source>
</evidence>
<feature type="repeat" description="Solcar" evidence="8">
    <location>
        <begin position="107"/>
        <end position="198"/>
    </location>
</feature>
<evidence type="ECO:0000256" key="10">
    <source>
        <dbReference type="SAM" id="Phobius"/>
    </source>
</evidence>
<evidence type="ECO:0000256" key="1">
    <source>
        <dbReference type="ARBA" id="ARBA00004141"/>
    </source>
</evidence>
<dbReference type="InParanoid" id="D8M093"/>
<dbReference type="SUPFAM" id="SSF103506">
    <property type="entry name" value="Mitochondrial carrier"/>
    <property type="match status" value="1"/>
</dbReference>
<reference evidence="11" key="1">
    <citation type="submission" date="2010-02" db="EMBL/GenBank/DDBJ databases">
        <title>Sequencing and annotation of the Blastocystis hominis genome.</title>
        <authorList>
            <person name="Wincker P."/>
        </authorList>
    </citation>
    <scope>NUCLEOTIDE SEQUENCE</scope>
    <source>
        <strain evidence="11">Singapore isolate B</strain>
    </source>
</reference>
<sequence>MSGKSPSRENLGRHFICGMCGGFATTITLHPLDCVKTRLQVNQGRGINFLSNFFKVVRVTYQEGGVRAFYQGLSPAVLGSVTSWSIYFACYENAKNRYKRLLDTNRLNGFYNLISSLEAGIIGSTVTCPLWFLKTRLQLQNRLCLMPGYVPYKGITDAVVRIIREEGIKTMYCGLLPSLFLTSHAAIQFVIYEELKYLETKLNKNINNVQDYKTGLYGGAISKFCASMMTYPLQVFRSRMQQLNAKSSYTNFLDCVVKVWKTEGLAGLYGGLLPNLIRVVPSSSITLMTYEFVNSVMNRYHILD</sequence>
<keyword evidence="7 8" id="KW-0472">Membrane</keyword>
<dbReference type="GO" id="GO:0006862">
    <property type="term" value="P:nucleotide transport"/>
    <property type="evidence" value="ECO:0007669"/>
    <property type="project" value="InterPro"/>
</dbReference>
<dbReference type="EMBL" id="FN668642">
    <property type="protein sequence ID" value="CBK21482.2"/>
    <property type="molecule type" value="Genomic_DNA"/>
</dbReference>
<keyword evidence="3 9" id="KW-0813">Transport</keyword>
<comment type="subcellular location">
    <subcellularLocation>
        <location evidence="1">Membrane</location>
        <topology evidence="1">Multi-pass membrane protein</topology>
    </subcellularLocation>
</comment>
<keyword evidence="12" id="KW-1185">Reference proteome</keyword>
<accession>D8M093</accession>
<dbReference type="Pfam" id="PF00153">
    <property type="entry name" value="Mito_carr"/>
    <property type="match status" value="3"/>
</dbReference>
<evidence type="ECO:0000256" key="4">
    <source>
        <dbReference type="ARBA" id="ARBA00022692"/>
    </source>
</evidence>
<evidence type="ECO:0000313" key="11">
    <source>
        <dbReference type="EMBL" id="CBK21482.2"/>
    </source>
</evidence>
<keyword evidence="6 10" id="KW-1133">Transmembrane helix</keyword>
<dbReference type="PANTHER" id="PTHR45683">
    <property type="entry name" value="MITOCHONDRIAL NICOTINAMIDE ADENINE DINUCLEOTIDE TRANSPORTER 1-RELATED-RELATED"/>
    <property type="match status" value="1"/>
</dbReference>
<dbReference type="PROSITE" id="PS50920">
    <property type="entry name" value="SOLCAR"/>
    <property type="match status" value="3"/>
</dbReference>
<feature type="transmembrane region" description="Helical" evidence="10">
    <location>
        <begin position="68"/>
        <end position="89"/>
    </location>
</feature>
<dbReference type="GO" id="GO:0055085">
    <property type="term" value="P:transmembrane transport"/>
    <property type="evidence" value="ECO:0007669"/>
    <property type="project" value="InterPro"/>
</dbReference>
<name>D8M093_BLAHO</name>
<proteinExistence type="inferred from homology"/>
<gene>
    <name evidence="11" type="ORF">GSBLH_T00001649001</name>
</gene>
<dbReference type="GeneID" id="24918883"/>
<dbReference type="AlphaFoldDB" id="D8M093"/>
<dbReference type="RefSeq" id="XP_012895530.1">
    <property type="nucleotide sequence ID" value="XM_013040076.1"/>
</dbReference>
<dbReference type="InterPro" id="IPR023395">
    <property type="entry name" value="MCP_dom_sf"/>
</dbReference>
<evidence type="ECO:0000256" key="5">
    <source>
        <dbReference type="ARBA" id="ARBA00022737"/>
    </source>
</evidence>
<organism evidence="11">
    <name type="scientific">Blastocystis hominis</name>
    <dbReference type="NCBI Taxonomy" id="12968"/>
    <lineage>
        <taxon>Eukaryota</taxon>
        <taxon>Sar</taxon>
        <taxon>Stramenopiles</taxon>
        <taxon>Bigyra</taxon>
        <taxon>Opalozoa</taxon>
        <taxon>Opalinata</taxon>
        <taxon>Blastocystidae</taxon>
        <taxon>Blastocystis</taxon>
    </lineage>
</organism>
<evidence type="ECO:0000256" key="7">
    <source>
        <dbReference type="ARBA" id="ARBA00023136"/>
    </source>
</evidence>
<dbReference type="OMA" id="TTVWKHE"/>
<dbReference type="Proteomes" id="UP000008312">
    <property type="component" value="Unassembled WGS sequence"/>
</dbReference>
<keyword evidence="5" id="KW-0677">Repeat</keyword>
<comment type="similarity">
    <text evidence="2 9">Belongs to the mitochondrial carrier (TC 2.A.29) family.</text>
</comment>
<evidence type="ECO:0000256" key="6">
    <source>
        <dbReference type="ARBA" id="ARBA00022989"/>
    </source>
</evidence>
<feature type="transmembrane region" description="Helical" evidence="10">
    <location>
        <begin position="109"/>
        <end position="133"/>
    </location>
</feature>
<evidence type="ECO:0008006" key="13">
    <source>
        <dbReference type="Google" id="ProtNLM"/>
    </source>
</evidence>
<protein>
    <recommendedName>
        <fullName evidence="13">Mitochondrial carrier protein</fullName>
    </recommendedName>
</protein>
<feature type="repeat" description="Solcar" evidence="8">
    <location>
        <begin position="210"/>
        <end position="296"/>
    </location>
</feature>
<evidence type="ECO:0000256" key="8">
    <source>
        <dbReference type="PROSITE-ProRule" id="PRU00282"/>
    </source>
</evidence>
<dbReference type="GO" id="GO:0016020">
    <property type="term" value="C:membrane"/>
    <property type="evidence" value="ECO:0007669"/>
    <property type="project" value="UniProtKB-SubCell"/>
</dbReference>
<keyword evidence="4 8" id="KW-0812">Transmembrane</keyword>
<dbReference type="InterPro" id="IPR044712">
    <property type="entry name" value="SLC25A32-like"/>
</dbReference>
<dbReference type="OrthoDB" id="428293at2759"/>